<accession>A0A8H3EL52</accession>
<dbReference type="Proteomes" id="UP000664169">
    <property type="component" value="Unassembled WGS sequence"/>
</dbReference>
<evidence type="ECO:0000256" key="1">
    <source>
        <dbReference type="ARBA" id="ARBA00004115"/>
    </source>
</evidence>
<dbReference type="InterPro" id="IPR019623">
    <property type="entry name" value="Rot1"/>
</dbReference>
<gene>
    <name evidence="14" type="ORF">GOMPHAMPRED_005093</name>
</gene>
<dbReference type="GO" id="GO:0005789">
    <property type="term" value="C:endoplasmic reticulum membrane"/>
    <property type="evidence" value="ECO:0007669"/>
    <property type="project" value="UniProtKB-SubCell"/>
</dbReference>
<protein>
    <recommendedName>
        <fullName evidence="3 10">Protein ROT1</fullName>
    </recommendedName>
</protein>
<proteinExistence type="inferred from homology"/>
<keyword evidence="5 13" id="KW-0732">Signal</keyword>
<dbReference type="GO" id="GO:0051082">
    <property type="term" value="F:unfolded protein binding"/>
    <property type="evidence" value="ECO:0007669"/>
    <property type="project" value="TreeGrafter"/>
</dbReference>
<feature type="transmembrane region" description="Helical" evidence="12">
    <location>
        <begin position="237"/>
        <end position="255"/>
    </location>
</feature>
<comment type="function">
    <text evidence="9 10">Required for normal levels of the cell wall 1,6-beta-glucan. Involved in a protein folding machinery chaperoning proteins acting in various physiological processes including cell wall synthesis and lysis of autophagic bodies.</text>
</comment>
<evidence type="ECO:0000256" key="10">
    <source>
        <dbReference type="PIRNR" id="PIRNR017290"/>
    </source>
</evidence>
<dbReference type="PANTHER" id="PTHR28090">
    <property type="entry name" value="PROTEIN ROT1"/>
    <property type="match status" value="1"/>
</dbReference>
<comment type="subcellular location">
    <subcellularLocation>
        <location evidence="1">Endoplasmic reticulum membrane</location>
        <topology evidence="1">Single-pass type I membrane protein</topology>
    </subcellularLocation>
</comment>
<keyword evidence="8 10" id="KW-0472">Membrane</keyword>
<evidence type="ECO:0000256" key="13">
    <source>
        <dbReference type="SAM" id="SignalP"/>
    </source>
</evidence>
<evidence type="ECO:0000256" key="5">
    <source>
        <dbReference type="ARBA" id="ARBA00022729"/>
    </source>
</evidence>
<comment type="similarity">
    <text evidence="2 10">Belongs to the ROT1 family.</text>
</comment>
<evidence type="ECO:0000256" key="2">
    <source>
        <dbReference type="ARBA" id="ARBA00007149"/>
    </source>
</evidence>
<feature type="signal peptide" evidence="13">
    <location>
        <begin position="1"/>
        <end position="19"/>
    </location>
</feature>
<evidence type="ECO:0000256" key="12">
    <source>
        <dbReference type="SAM" id="Phobius"/>
    </source>
</evidence>
<evidence type="ECO:0000256" key="3">
    <source>
        <dbReference type="ARBA" id="ARBA00017291"/>
    </source>
</evidence>
<dbReference type="PANTHER" id="PTHR28090:SF1">
    <property type="entry name" value="PROTEIN ROT1"/>
    <property type="match status" value="1"/>
</dbReference>
<evidence type="ECO:0000313" key="14">
    <source>
        <dbReference type="EMBL" id="CAF9907383.1"/>
    </source>
</evidence>
<organism evidence="14 15">
    <name type="scientific">Gomphillus americanus</name>
    <dbReference type="NCBI Taxonomy" id="1940652"/>
    <lineage>
        <taxon>Eukaryota</taxon>
        <taxon>Fungi</taxon>
        <taxon>Dikarya</taxon>
        <taxon>Ascomycota</taxon>
        <taxon>Pezizomycotina</taxon>
        <taxon>Lecanoromycetes</taxon>
        <taxon>OSLEUM clade</taxon>
        <taxon>Ostropomycetidae</taxon>
        <taxon>Ostropales</taxon>
        <taxon>Graphidaceae</taxon>
        <taxon>Gomphilloideae</taxon>
        <taxon>Gomphillus</taxon>
    </lineage>
</organism>
<dbReference type="EMBL" id="CAJPDQ010000003">
    <property type="protein sequence ID" value="CAF9907383.1"/>
    <property type="molecule type" value="Genomic_DNA"/>
</dbReference>
<name>A0A8H3EL52_9LECA</name>
<feature type="region of interest" description="Disordered" evidence="11">
    <location>
        <begin position="203"/>
        <end position="222"/>
    </location>
</feature>
<evidence type="ECO:0000256" key="4">
    <source>
        <dbReference type="ARBA" id="ARBA00022692"/>
    </source>
</evidence>
<dbReference type="OrthoDB" id="5327821at2759"/>
<evidence type="ECO:0000256" key="8">
    <source>
        <dbReference type="ARBA" id="ARBA00023136"/>
    </source>
</evidence>
<dbReference type="PIRSF" id="PIRSF017290">
    <property type="entry name" value="ROT1_prd"/>
    <property type="match status" value="1"/>
</dbReference>
<evidence type="ECO:0000256" key="11">
    <source>
        <dbReference type="SAM" id="MobiDB-lite"/>
    </source>
</evidence>
<dbReference type="GO" id="GO:0006458">
    <property type="term" value="P:'de novo' protein folding"/>
    <property type="evidence" value="ECO:0007669"/>
    <property type="project" value="InterPro"/>
</dbReference>
<sequence length="256" mass="28264">MKDTITFGLALLCLAAAQSSTDDATSSQTTRAIDPNLIGTWTTKSKTVFTGPGIYNPVEDKFTEPSLPGISYSFTQDGYYEEAYYRAIDNPTTPSCASSVLQWQHGIYIQLANNSLSLSPFEVDGRQLLSEPCSYEQGIYTRYSQEEFFLKYEVITDPFHGIKRLNLYKFDGSPMAPMYIAYYPTPQMLPTMTLNPTASATGAAASGSAKRKRDVSEPLPYGKPTLPSQSQLLNPDIWWWFGLGATALGGVAYLVF</sequence>
<keyword evidence="7 12" id="KW-1133">Transmembrane helix</keyword>
<keyword evidence="6 10" id="KW-0256">Endoplasmic reticulum</keyword>
<evidence type="ECO:0000256" key="9">
    <source>
        <dbReference type="ARBA" id="ARBA00024969"/>
    </source>
</evidence>
<evidence type="ECO:0000256" key="7">
    <source>
        <dbReference type="ARBA" id="ARBA00022989"/>
    </source>
</evidence>
<dbReference type="Pfam" id="PF10681">
    <property type="entry name" value="Rot1"/>
    <property type="match status" value="1"/>
</dbReference>
<evidence type="ECO:0000313" key="15">
    <source>
        <dbReference type="Proteomes" id="UP000664169"/>
    </source>
</evidence>
<dbReference type="AlphaFoldDB" id="A0A8H3EL52"/>
<evidence type="ECO:0000256" key="6">
    <source>
        <dbReference type="ARBA" id="ARBA00022824"/>
    </source>
</evidence>
<keyword evidence="4 12" id="KW-0812">Transmembrane</keyword>
<comment type="caution">
    <text evidence="14">The sequence shown here is derived from an EMBL/GenBank/DDBJ whole genome shotgun (WGS) entry which is preliminary data.</text>
</comment>
<keyword evidence="15" id="KW-1185">Reference proteome</keyword>
<feature type="chain" id="PRO_5034109057" description="Protein ROT1" evidence="13">
    <location>
        <begin position="20"/>
        <end position="256"/>
    </location>
</feature>
<reference evidence="14" key="1">
    <citation type="submission" date="2021-03" db="EMBL/GenBank/DDBJ databases">
        <authorList>
            <person name="Tagirdzhanova G."/>
        </authorList>
    </citation>
    <scope>NUCLEOTIDE SEQUENCE</scope>
</reference>